<dbReference type="EMBL" id="JADQDO010000005">
    <property type="protein sequence ID" value="MBF9233981.1"/>
    <property type="molecule type" value="Genomic_DNA"/>
</dbReference>
<sequence>MKMERNNFSPSQNTEIAISQLERTMQASIALMKRLRRQRKRFGGSAAPKKDGQEIAKSERALHLPN</sequence>
<dbReference type="AlphaFoldDB" id="A0A931BNB4"/>
<gene>
    <name evidence="2" type="ORF">I2H38_11385</name>
</gene>
<reference evidence="2" key="1">
    <citation type="submission" date="2020-11" db="EMBL/GenBank/DDBJ databases">
        <authorList>
            <person name="Kim M.K."/>
        </authorList>
    </citation>
    <scope>NUCLEOTIDE SEQUENCE</scope>
    <source>
        <strain evidence="2">BT350</strain>
    </source>
</reference>
<comment type="caution">
    <text evidence="2">The sequence shown here is derived from an EMBL/GenBank/DDBJ whole genome shotgun (WGS) entry which is preliminary data.</text>
</comment>
<feature type="region of interest" description="Disordered" evidence="1">
    <location>
        <begin position="39"/>
        <end position="66"/>
    </location>
</feature>
<evidence type="ECO:0000256" key="1">
    <source>
        <dbReference type="SAM" id="MobiDB-lite"/>
    </source>
</evidence>
<keyword evidence="3" id="KW-1185">Reference proteome</keyword>
<accession>A0A931BNB4</accession>
<evidence type="ECO:0000313" key="3">
    <source>
        <dbReference type="Proteomes" id="UP000599312"/>
    </source>
</evidence>
<proteinExistence type="predicted"/>
<organism evidence="2 3">
    <name type="scientific">Microvirga alba</name>
    <dbReference type="NCBI Taxonomy" id="2791025"/>
    <lineage>
        <taxon>Bacteria</taxon>
        <taxon>Pseudomonadati</taxon>
        <taxon>Pseudomonadota</taxon>
        <taxon>Alphaproteobacteria</taxon>
        <taxon>Hyphomicrobiales</taxon>
        <taxon>Methylobacteriaceae</taxon>
        <taxon>Microvirga</taxon>
    </lineage>
</organism>
<dbReference type="RefSeq" id="WP_196271988.1">
    <property type="nucleotide sequence ID" value="NZ_JADQDO010000005.1"/>
</dbReference>
<feature type="compositionally biased region" description="Basic and acidic residues" evidence="1">
    <location>
        <begin position="48"/>
        <end position="66"/>
    </location>
</feature>
<dbReference type="Proteomes" id="UP000599312">
    <property type="component" value="Unassembled WGS sequence"/>
</dbReference>
<protein>
    <submittedName>
        <fullName evidence="2">Uncharacterized protein</fullName>
    </submittedName>
</protein>
<name>A0A931BNB4_9HYPH</name>
<evidence type="ECO:0000313" key="2">
    <source>
        <dbReference type="EMBL" id="MBF9233981.1"/>
    </source>
</evidence>